<evidence type="ECO:0000313" key="1">
    <source>
        <dbReference type="EMBL" id="CAG7631600.1"/>
    </source>
</evidence>
<feature type="non-terminal residue" evidence="1">
    <location>
        <position position="94"/>
    </location>
</feature>
<organism evidence="1 2">
    <name type="scientific">Allacma fusca</name>
    <dbReference type="NCBI Taxonomy" id="39272"/>
    <lineage>
        <taxon>Eukaryota</taxon>
        <taxon>Metazoa</taxon>
        <taxon>Ecdysozoa</taxon>
        <taxon>Arthropoda</taxon>
        <taxon>Hexapoda</taxon>
        <taxon>Collembola</taxon>
        <taxon>Symphypleona</taxon>
        <taxon>Sminthuridae</taxon>
        <taxon>Allacma</taxon>
    </lineage>
</organism>
<keyword evidence="2" id="KW-1185">Reference proteome</keyword>
<name>A0A8J2NFU5_9HEXA</name>
<dbReference type="AlphaFoldDB" id="A0A8J2NFU5"/>
<accession>A0A8J2NFU5</accession>
<gene>
    <name evidence="1" type="ORF">AFUS01_LOCUS123</name>
</gene>
<protein>
    <submittedName>
        <fullName evidence="1">Uncharacterized protein</fullName>
    </submittedName>
</protein>
<dbReference type="Proteomes" id="UP000708208">
    <property type="component" value="Unassembled WGS sequence"/>
</dbReference>
<dbReference type="EMBL" id="CAJVCH010000323">
    <property type="protein sequence ID" value="CAG7631600.1"/>
    <property type="molecule type" value="Genomic_DNA"/>
</dbReference>
<comment type="caution">
    <text evidence="1">The sequence shown here is derived from an EMBL/GenBank/DDBJ whole genome shotgun (WGS) entry which is preliminary data.</text>
</comment>
<reference evidence="1" key="1">
    <citation type="submission" date="2021-06" db="EMBL/GenBank/DDBJ databases">
        <authorList>
            <person name="Hodson N. C."/>
            <person name="Mongue J. A."/>
            <person name="Jaron S. K."/>
        </authorList>
    </citation>
    <scope>NUCLEOTIDE SEQUENCE</scope>
</reference>
<evidence type="ECO:0000313" key="2">
    <source>
        <dbReference type="Proteomes" id="UP000708208"/>
    </source>
</evidence>
<sequence length="94" mass="10916">LVVVPPSAFDNLTKESLITRIAKFESDQLNADEFSEYQNYLDSHRFFLTLKTLYMLDIGFFVEFLNVGDAIVFQPGCPKFTFSCTINQRNMTRF</sequence>
<proteinExistence type="predicted"/>